<evidence type="ECO:0000313" key="21">
    <source>
        <dbReference type="Proteomes" id="UP001280121"/>
    </source>
</evidence>
<dbReference type="FunFam" id="3.80.10.10:FF:000190">
    <property type="entry name" value="Receptor-like kinase TMK4"/>
    <property type="match status" value="1"/>
</dbReference>
<dbReference type="Pfam" id="PF08263">
    <property type="entry name" value="LRRNT_2"/>
    <property type="match status" value="2"/>
</dbReference>
<evidence type="ECO:0000256" key="7">
    <source>
        <dbReference type="ARBA" id="ARBA00022737"/>
    </source>
</evidence>
<sequence length="756" mass="82751">MKKRCPGIFMLLCHLSFTLSVHSQSSPDASAMQALRASLGNPINLNWSDPDPCNWNLVHCSNNHRVDKIIINSKNLTGSLPPELKNLYELTILGVSTNQLTGPIPSLAGLSLLQQLDFSHNNFSYMPPDFFTGLTSLQGIKLDYNQFSSWEIPESLNDASNLDSFSATSANISGTIPDFFGPDTFPGLIHLHLAMNKLQGPIPSSFAKSSIQTLWLNDQHKLNGSISVLQSMTSLTQLWLHGNLFTGPIPDLSGLDSLEDLSLRDNQLTGIVPLSLVNLPKLGKVNLTNNFLQGPTPKFDISKVVVDMKNGSNSFCLDDPGLACDNRITVLLSIVESMDYPEVFAKSWKGNDPCNNTPPPWLGIKCDKGKVTVVNYQNLSLPGTISSNFSKLQSLEQLLLPNNSLTGTIPNELTTLSNLTKLDVSNNNLNGSVPNFRQNVTVITYGNPHIQTFNGSSPPPEKPPGSSTETRTPPGPSDDRSNNPSDRKQIVVSIIAAVAVFGVLIVGLCVYFCTRKRKHSDTMIIKPHQAENSNAIKVKVAGPSANGGESEMQVAESGSMVIPIQVLRNTTDNFSEEKILGRGGFGTVYKGELQDGTKIAVKRMEVGVVSDKGLAEFKSEIAVLSMVRHRHLVALLGYCLEGNERLVVYEYMPQGTLGRHLFNWKEEQLKPLEWSTRLIIALDVAKGVEYLHSLAHQSFIHRDLKPYNILLGDDFRAKVADFGLVRLAPDIGQRSIETRVAGTFGYLAPEYAGSHI</sequence>
<accession>A0AAD9TG44</accession>
<dbReference type="Pfam" id="PF00069">
    <property type="entry name" value="Pkinase"/>
    <property type="match status" value="1"/>
</dbReference>
<evidence type="ECO:0000256" key="18">
    <source>
        <dbReference type="SAM" id="SignalP"/>
    </source>
</evidence>
<evidence type="ECO:0000256" key="4">
    <source>
        <dbReference type="ARBA" id="ARBA00022679"/>
    </source>
</evidence>
<dbReference type="PANTHER" id="PTHR47986:SF34">
    <property type="entry name" value="RECEPTOR-LIKE KINASE TMK2"/>
    <property type="match status" value="1"/>
</dbReference>
<dbReference type="InterPro" id="IPR032675">
    <property type="entry name" value="LRR_dom_sf"/>
</dbReference>
<evidence type="ECO:0000256" key="1">
    <source>
        <dbReference type="ARBA" id="ARBA00004167"/>
    </source>
</evidence>
<dbReference type="InterPro" id="IPR001611">
    <property type="entry name" value="Leu-rich_rpt"/>
</dbReference>
<dbReference type="FunFam" id="3.80.10.10:FF:000129">
    <property type="entry name" value="Leucine-rich repeat receptor-like kinase"/>
    <property type="match status" value="1"/>
</dbReference>
<dbReference type="SUPFAM" id="SSF56112">
    <property type="entry name" value="Protein kinase-like (PK-like)"/>
    <property type="match status" value="1"/>
</dbReference>
<keyword evidence="11 17" id="KW-1133">Transmembrane helix</keyword>
<evidence type="ECO:0000256" key="15">
    <source>
        <dbReference type="PROSITE-ProRule" id="PRU10141"/>
    </source>
</evidence>
<dbReference type="GO" id="GO:0005524">
    <property type="term" value="F:ATP binding"/>
    <property type="evidence" value="ECO:0007669"/>
    <property type="project" value="UniProtKB-UniRule"/>
</dbReference>
<dbReference type="GO" id="GO:0004672">
    <property type="term" value="F:protein kinase activity"/>
    <property type="evidence" value="ECO:0007669"/>
    <property type="project" value="InterPro"/>
</dbReference>
<dbReference type="InterPro" id="IPR017441">
    <property type="entry name" value="Protein_kinase_ATP_BS"/>
</dbReference>
<evidence type="ECO:0000313" key="20">
    <source>
        <dbReference type="EMBL" id="KAK2635525.1"/>
    </source>
</evidence>
<evidence type="ECO:0000256" key="11">
    <source>
        <dbReference type="ARBA" id="ARBA00022989"/>
    </source>
</evidence>
<organism evidence="20 21">
    <name type="scientific">Dipteronia dyeriana</name>
    <dbReference type="NCBI Taxonomy" id="168575"/>
    <lineage>
        <taxon>Eukaryota</taxon>
        <taxon>Viridiplantae</taxon>
        <taxon>Streptophyta</taxon>
        <taxon>Embryophyta</taxon>
        <taxon>Tracheophyta</taxon>
        <taxon>Spermatophyta</taxon>
        <taxon>Magnoliopsida</taxon>
        <taxon>eudicotyledons</taxon>
        <taxon>Gunneridae</taxon>
        <taxon>Pentapetalae</taxon>
        <taxon>rosids</taxon>
        <taxon>malvids</taxon>
        <taxon>Sapindales</taxon>
        <taxon>Sapindaceae</taxon>
        <taxon>Hippocastanoideae</taxon>
        <taxon>Acereae</taxon>
        <taxon>Dipteronia</taxon>
    </lineage>
</organism>
<evidence type="ECO:0000256" key="6">
    <source>
        <dbReference type="ARBA" id="ARBA00022729"/>
    </source>
</evidence>
<protein>
    <recommendedName>
        <fullName evidence="19">Protein kinase domain-containing protein</fullName>
    </recommendedName>
</protein>
<dbReference type="PROSITE" id="PS51450">
    <property type="entry name" value="LRR"/>
    <property type="match status" value="1"/>
</dbReference>
<evidence type="ECO:0000256" key="16">
    <source>
        <dbReference type="SAM" id="MobiDB-lite"/>
    </source>
</evidence>
<dbReference type="InterPro" id="IPR011009">
    <property type="entry name" value="Kinase-like_dom_sf"/>
</dbReference>
<dbReference type="InterPro" id="IPR000719">
    <property type="entry name" value="Prot_kinase_dom"/>
</dbReference>
<evidence type="ECO:0000256" key="14">
    <source>
        <dbReference type="ARBA" id="ARBA00023180"/>
    </source>
</evidence>
<dbReference type="InterPro" id="IPR008271">
    <property type="entry name" value="Ser/Thr_kinase_AS"/>
</dbReference>
<evidence type="ECO:0000256" key="12">
    <source>
        <dbReference type="ARBA" id="ARBA00023136"/>
    </source>
</evidence>
<keyword evidence="7" id="KW-0677">Repeat</keyword>
<dbReference type="PROSITE" id="PS50011">
    <property type="entry name" value="PROTEIN_KINASE_DOM"/>
    <property type="match status" value="1"/>
</dbReference>
<reference evidence="20" key="1">
    <citation type="journal article" date="2023" name="Plant J.">
        <title>Genome sequences and population genomics provide insights into the demographic history, inbreeding, and mutation load of two 'living fossil' tree species of Dipteronia.</title>
        <authorList>
            <person name="Feng Y."/>
            <person name="Comes H.P."/>
            <person name="Chen J."/>
            <person name="Zhu S."/>
            <person name="Lu R."/>
            <person name="Zhang X."/>
            <person name="Li P."/>
            <person name="Qiu J."/>
            <person name="Olsen K.M."/>
            <person name="Qiu Y."/>
        </authorList>
    </citation>
    <scope>NUCLEOTIDE SEQUENCE</scope>
    <source>
        <strain evidence="20">KIB01</strain>
    </source>
</reference>
<keyword evidence="5 17" id="KW-0812">Transmembrane</keyword>
<comment type="similarity">
    <text evidence="2">Belongs to the protein kinase superfamily. Ser/Thr protein kinase family.</text>
</comment>
<dbReference type="SMART" id="SM00369">
    <property type="entry name" value="LRR_TYP"/>
    <property type="match status" value="4"/>
</dbReference>
<keyword evidence="10 15" id="KW-0067">ATP-binding</keyword>
<keyword evidence="4" id="KW-0808">Transferase</keyword>
<dbReference type="PANTHER" id="PTHR47986">
    <property type="entry name" value="OSJNBA0070M12.3 PROTEIN"/>
    <property type="match status" value="1"/>
</dbReference>
<dbReference type="Gene3D" id="3.80.10.10">
    <property type="entry name" value="Ribonuclease Inhibitor"/>
    <property type="match status" value="2"/>
</dbReference>
<keyword evidence="21" id="KW-1185">Reference proteome</keyword>
<feature type="signal peptide" evidence="18">
    <location>
        <begin position="1"/>
        <end position="20"/>
    </location>
</feature>
<evidence type="ECO:0000256" key="13">
    <source>
        <dbReference type="ARBA" id="ARBA00023170"/>
    </source>
</evidence>
<keyword evidence="14" id="KW-0325">Glycoprotein</keyword>
<evidence type="ECO:0000256" key="8">
    <source>
        <dbReference type="ARBA" id="ARBA00022741"/>
    </source>
</evidence>
<evidence type="ECO:0000256" key="10">
    <source>
        <dbReference type="ARBA" id="ARBA00022840"/>
    </source>
</evidence>
<dbReference type="SUPFAM" id="SSF52058">
    <property type="entry name" value="L domain-like"/>
    <property type="match status" value="2"/>
</dbReference>
<dbReference type="Pfam" id="PF00560">
    <property type="entry name" value="LRR_1"/>
    <property type="match status" value="3"/>
</dbReference>
<evidence type="ECO:0000256" key="17">
    <source>
        <dbReference type="SAM" id="Phobius"/>
    </source>
</evidence>
<keyword evidence="9" id="KW-0418">Kinase</keyword>
<gene>
    <name evidence="20" type="ORF">Ddye_030317</name>
</gene>
<dbReference type="SMART" id="SM00220">
    <property type="entry name" value="S_TKc"/>
    <property type="match status" value="1"/>
</dbReference>
<dbReference type="Gene3D" id="3.30.200.20">
    <property type="entry name" value="Phosphorylase Kinase, domain 1"/>
    <property type="match status" value="1"/>
</dbReference>
<comment type="subcellular location">
    <subcellularLocation>
        <location evidence="1">Membrane</location>
        <topology evidence="1">Single-pass membrane protein</topology>
    </subcellularLocation>
</comment>
<keyword evidence="12 17" id="KW-0472">Membrane</keyword>
<dbReference type="InterPro" id="IPR003591">
    <property type="entry name" value="Leu-rich_rpt_typical-subtyp"/>
</dbReference>
<keyword evidence="3" id="KW-0433">Leucine-rich repeat</keyword>
<feature type="domain" description="Protein kinase" evidence="19">
    <location>
        <begin position="574"/>
        <end position="756"/>
    </location>
</feature>
<feature type="region of interest" description="Disordered" evidence="16">
    <location>
        <begin position="448"/>
        <end position="485"/>
    </location>
</feature>
<name>A0AAD9TG44_9ROSI</name>
<evidence type="ECO:0000256" key="5">
    <source>
        <dbReference type="ARBA" id="ARBA00022692"/>
    </source>
</evidence>
<dbReference type="EMBL" id="JANJYI010000009">
    <property type="protein sequence ID" value="KAK2635525.1"/>
    <property type="molecule type" value="Genomic_DNA"/>
</dbReference>
<evidence type="ECO:0000256" key="3">
    <source>
        <dbReference type="ARBA" id="ARBA00022614"/>
    </source>
</evidence>
<evidence type="ECO:0000259" key="19">
    <source>
        <dbReference type="PROSITE" id="PS50011"/>
    </source>
</evidence>
<dbReference type="Gene3D" id="1.10.510.10">
    <property type="entry name" value="Transferase(Phosphotransferase) domain 1"/>
    <property type="match status" value="1"/>
</dbReference>
<dbReference type="FunFam" id="3.30.200.20:FF:000226">
    <property type="entry name" value="receptor protein kinase TMK1"/>
    <property type="match status" value="1"/>
</dbReference>
<keyword evidence="8 15" id="KW-0547">Nucleotide-binding</keyword>
<evidence type="ECO:0000256" key="9">
    <source>
        <dbReference type="ARBA" id="ARBA00022777"/>
    </source>
</evidence>
<dbReference type="Proteomes" id="UP001280121">
    <property type="component" value="Unassembled WGS sequence"/>
</dbReference>
<dbReference type="AlphaFoldDB" id="A0AAD9TG44"/>
<dbReference type="GO" id="GO:0016020">
    <property type="term" value="C:membrane"/>
    <property type="evidence" value="ECO:0007669"/>
    <property type="project" value="UniProtKB-SubCell"/>
</dbReference>
<dbReference type="PROSITE" id="PS00107">
    <property type="entry name" value="PROTEIN_KINASE_ATP"/>
    <property type="match status" value="1"/>
</dbReference>
<dbReference type="PROSITE" id="PS00108">
    <property type="entry name" value="PROTEIN_KINASE_ST"/>
    <property type="match status" value="1"/>
</dbReference>
<dbReference type="InterPro" id="IPR052422">
    <property type="entry name" value="Auxin_Ser/Thr_Kinase"/>
</dbReference>
<keyword evidence="6 18" id="KW-0732">Signal</keyword>
<proteinExistence type="inferred from homology"/>
<feature type="chain" id="PRO_5041975054" description="Protein kinase domain-containing protein" evidence="18">
    <location>
        <begin position="21"/>
        <end position="756"/>
    </location>
</feature>
<evidence type="ECO:0000256" key="2">
    <source>
        <dbReference type="ARBA" id="ARBA00008684"/>
    </source>
</evidence>
<dbReference type="Pfam" id="PF13855">
    <property type="entry name" value="LRR_8"/>
    <property type="match status" value="1"/>
</dbReference>
<comment type="caution">
    <text evidence="20">The sequence shown here is derived from an EMBL/GenBank/DDBJ whole genome shotgun (WGS) entry which is preliminary data.</text>
</comment>
<dbReference type="InterPro" id="IPR013210">
    <property type="entry name" value="LRR_N_plant-typ"/>
</dbReference>
<keyword evidence="13" id="KW-0675">Receptor</keyword>
<feature type="binding site" evidence="15">
    <location>
        <position position="602"/>
    </location>
    <ligand>
        <name>ATP</name>
        <dbReference type="ChEBI" id="CHEBI:30616"/>
    </ligand>
</feature>
<feature type="transmembrane region" description="Helical" evidence="17">
    <location>
        <begin position="490"/>
        <end position="513"/>
    </location>
</feature>